<accession>A0A9Q3IXJ0</accession>
<sequence>MLKRNVAYLGISNIPQGSQIHSSIGKAPAILEKGWKSRLPYDILKKDLVNIHPTASSFRMMLDKARHHANRCMQDSFNYENERWDKNHKPPDFKVQDMVLVSTLNSNNIKGIKKLKNSFTGPFIIEALH</sequence>
<reference evidence="1" key="1">
    <citation type="submission" date="2021-03" db="EMBL/GenBank/DDBJ databases">
        <title>Draft genome sequence of rust myrtle Austropuccinia psidii MF-1, a brazilian biotype.</title>
        <authorList>
            <person name="Quecine M.C."/>
            <person name="Pachon D.M.R."/>
            <person name="Bonatelli M.L."/>
            <person name="Correr F.H."/>
            <person name="Franceschini L.M."/>
            <person name="Leite T.F."/>
            <person name="Margarido G.R.A."/>
            <person name="Almeida C.A."/>
            <person name="Ferrarezi J.A."/>
            <person name="Labate C.A."/>
        </authorList>
    </citation>
    <scope>NUCLEOTIDE SEQUENCE</scope>
    <source>
        <strain evidence="1">MF-1</strain>
    </source>
</reference>
<organism evidence="1 2">
    <name type="scientific">Austropuccinia psidii MF-1</name>
    <dbReference type="NCBI Taxonomy" id="1389203"/>
    <lineage>
        <taxon>Eukaryota</taxon>
        <taxon>Fungi</taxon>
        <taxon>Dikarya</taxon>
        <taxon>Basidiomycota</taxon>
        <taxon>Pucciniomycotina</taxon>
        <taxon>Pucciniomycetes</taxon>
        <taxon>Pucciniales</taxon>
        <taxon>Sphaerophragmiaceae</taxon>
        <taxon>Austropuccinia</taxon>
    </lineage>
</organism>
<protein>
    <submittedName>
        <fullName evidence="1">Uncharacterized protein</fullName>
    </submittedName>
</protein>
<gene>
    <name evidence="1" type="ORF">O181_091431</name>
</gene>
<dbReference type="Proteomes" id="UP000765509">
    <property type="component" value="Unassembled WGS sequence"/>
</dbReference>
<evidence type="ECO:0000313" key="2">
    <source>
        <dbReference type="Proteomes" id="UP000765509"/>
    </source>
</evidence>
<dbReference type="AlphaFoldDB" id="A0A9Q3IXJ0"/>
<name>A0A9Q3IXJ0_9BASI</name>
<keyword evidence="2" id="KW-1185">Reference proteome</keyword>
<comment type="caution">
    <text evidence="1">The sequence shown here is derived from an EMBL/GenBank/DDBJ whole genome shotgun (WGS) entry which is preliminary data.</text>
</comment>
<dbReference type="EMBL" id="AVOT02057651">
    <property type="protein sequence ID" value="MBW0551716.1"/>
    <property type="molecule type" value="Genomic_DNA"/>
</dbReference>
<evidence type="ECO:0000313" key="1">
    <source>
        <dbReference type="EMBL" id="MBW0551716.1"/>
    </source>
</evidence>
<proteinExistence type="predicted"/>